<sequence length="191" mass="21381">MMQSKTKLVFIILALPVIILYACKKYKDPPNAEPDPRLAERGFYCNDPRAINYNWNFPAISDSSICIYPVDSFVGTWTFHDTIYLQSGDTESVQIKQLIFTATEDTLKAHLAVNGWCGGNVPFYVTASKYNRADVDTIPGGTFGQFLCGVQTDTLNGFINKNTGDRNTMKIDFTINSPEGIKYHRGTAVRM</sequence>
<organism evidence="1 2">
    <name type="scientific">Taibaiella lutea</name>
    <dbReference type="NCBI Taxonomy" id="2608001"/>
    <lineage>
        <taxon>Bacteria</taxon>
        <taxon>Pseudomonadati</taxon>
        <taxon>Bacteroidota</taxon>
        <taxon>Chitinophagia</taxon>
        <taxon>Chitinophagales</taxon>
        <taxon>Chitinophagaceae</taxon>
        <taxon>Taibaiella</taxon>
    </lineage>
</organism>
<dbReference type="AlphaFoldDB" id="A0A5M6CI15"/>
<dbReference type="PROSITE" id="PS51257">
    <property type="entry name" value="PROKAR_LIPOPROTEIN"/>
    <property type="match status" value="1"/>
</dbReference>
<dbReference type="RefSeq" id="WP_150032433.1">
    <property type="nucleotide sequence ID" value="NZ_VWSH01000002.1"/>
</dbReference>
<reference evidence="1 2" key="1">
    <citation type="submission" date="2019-09" db="EMBL/GenBank/DDBJ databases">
        <title>Genome sequence and assembly of Taibaiella sp.</title>
        <authorList>
            <person name="Chhetri G."/>
        </authorList>
    </citation>
    <scope>NUCLEOTIDE SEQUENCE [LARGE SCALE GENOMIC DNA]</scope>
    <source>
        <strain evidence="1 2">KVB11</strain>
    </source>
</reference>
<dbReference type="EMBL" id="VWSH01000002">
    <property type="protein sequence ID" value="KAA5534754.1"/>
    <property type="molecule type" value="Genomic_DNA"/>
</dbReference>
<proteinExistence type="predicted"/>
<keyword evidence="2" id="KW-1185">Reference proteome</keyword>
<name>A0A5M6CI15_9BACT</name>
<evidence type="ECO:0000313" key="1">
    <source>
        <dbReference type="EMBL" id="KAA5534754.1"/>
    </source>
</evidence>
<evidence type="ECO:0000313" key="2">
    <source>
        <dbReference type="Proteomes" id="UP000323632"/>
    </source>
</evidence>
<accession>A0A5M6CI15</accession>
<gene>
    <name evidence="1" type="ORF">F0919_09095</name>
</gene>
<comment type="caution">
    <text evidence="1">The sequence shown here is derived from an EMBL/GenBank/DDBJ whole genome shotgun (WGS) entry which is preliminary data.</text>
</comment>
<dbReference type="Proteomes" id="UP000323632">
    <property type="component" value="Unassembled WGS sequence"/>
</dbReference>
<protein>
    <submittedName>
        <fullName evidence="1">Uncharacterized protein</fullName>
    </submittedName>
</protein>